<gene>
    <name evidence="2" type="ORF">DFP98_12580</name>
</gene>
<dbReference type="InterPro" id="IPR049033">
    <property type="entry name" value="AGA-YXIM_GBD"/>
</dbReference>
<name>A0A3D9IP11_9BACL</name>
<accession>A0A3D9IP11</accession>
<proteinExistence type="predicted"/>
<dbReference type="Proteomes" id="UP000256977">
    <property type="component" value="Unassembled WGS sequence"/>
</dbReference>
<dbReference type="OrthoDB" id="9807041at2"/>
<evidence type="ECO:0000313" key="3">
    <source>
        <dbReference type="Proteomes" id="UP000256977"/>
    </source>
</evidence>
<comment type="caution">
    <text evidence="2">The sequence shown here is derived from an EMBL/GenBank/DDBJ whole genome shotgun (WGS) entry which is preliminary data.</text>
</comment>
<evidence type="ECO:0000313" key="2">
    <source>
        <dbReference type="EMBL" id="RED63533.1"/>
    </source>
</evidence>
<dbReference type="InterPro" id="IPR008979">
    <property type="entry name" value="Galactose-bd-like_sf"/>
</dbReference>
<dbReference type="RefSeq" id="WP_116063646.1">
    <property type="nucleotide sequence ID" value="NZ_QRDZ01000025.1"/>
</dbReference>
<dbReference type="Pfam" id="PF21254">
    <property type="entry name" value="AGA-YXIM_GBD"/>
    <property type="match status" value="1"/>
</dbReference>
<evidence type="ECO:0000259" key="1">
    <source>
        <dbReference type="Pfam" id="PF21254"/>
    </source>
</evidence>
<protein>
    <recommendedName>
        <fullName evidence="1">Beta-agarase/YXIM esterase-like galactose-binding domain-containing protein</fullName>
    </recommendedName>
</protein>
<feature type="domain" description="Beta-agarase/YXIM esterase-like galactose-binding" evidence="1">
    <location>
        <begin position="5"/>
        <end position="75"/>
    </location>
</feature>
<dbReference type="AlphaFoldDB" id="A0A3D9IP11"/>
<keyword evidence="3" id="KW-1185">Reference proteome</keyword>
<dbReference type="EMBL" id="QRDZ01000025">
    <property type="protein sequence ID" value="RED63533.1"/>
    <property type="molecule type" value="Genomic_DNA"/>
</dbReference>
<reference evidence="2 3" key="1">
    <citation type="submission" date="2018-07" db="EMBL/GenBank/DDBJ databases">
        <title>Genomic Encyclopedia of Type Strains, Phase III (KMG-III): the genomes of soil and plant-associated and newly described type strains.</title>
        <authorList>
            <person name="Whitman W."/>
        </authorList>
    </citation>
    <scope>NUCLEOTIDE SEQUENCE [LARGE SCALE GENOMIC DNA]</scope>
    <source>
        <strain evidence="2 3">CECT 7287</strain>
    </source>
</reference>
<organism evidence="2 3">
    <name type="scientific">Cohnella phaseoli</name>
    <dbReference type="NCBI Taxonomy" id="456490"/>
    <lineage>
        <taxon>Bacteria</taxon>
        <taxon>Bacillati</taxon>
        <taxon>Bacillota</taxon>
        <taxon>Bacilli</taxon>
        <taxon>Bacillales</taxon>
        <taxon>Paenibacillaceae</taxon>
        <taxon>Cohnella</taxon>
    </lineage>
</organism>
<sequence>MAGQWKFDFGIGAAADGYTKITADCEYDPERGYGFTDLSRVTARDRKAPGVLKRDLCIPVDTTFRVDVPDGITELIASGIRSSRLWPLAMYLR</sequence>
<dbReference type="Gene3D" id="2.60.120.430">
    <property type="entry name" value="Galactose-binding lectin"/>
    <property type="match status" value="1"/>
</dbReference>
<dbReference type="SUPFAM" id="SSF49785">
    <property type="entry name" value="Galactose-binding domain-like"/>
    <property type="match status" value="1"/>
</dbReference>